<name>B4VJL2_9CYAN</name>
<dbReference type="STRING" id="118168.MC7420_2884"/>
<dbReference type="OrthoDB" id="518124at2"/>
<proteinExistence type="predicted"/>
<dbReference type="RefSeq" id="WP_006098821.1">
    <property type="nucleotide sequence ID" value="NZ_DS989843.1"/>
</dbReference>
<gene>
    <name evidence="1" type="ORF">MC7420_2884</name>
</gene>
<keyword evidence="2" id="KW-1185">Reference proteome</keyword>
<organism evidence="1 2">
    <name type="scientific">Coleofasciculus chthonoplastes PCC 7420</name>
    <dbReference type="NCBI Taxonomy" id="118168"/>
    <lineage>
        <taxon>Bacteria</taxon>
        <taxon>Bacillati</taxon>
        <taxon>Cyanobacteriota</taxon>
        <taxon>Cyanophyceae</taxon>
        <taxon>Coleofasciculales</taxon>
        <taxon>Coleofasciculaceae</taxon>
        <taxon>Coleofasciculus</taxon>
    </lineage>
</organism>
<reference evidence="1 2" key="1">
    <citation type="submission" date="2008-07" db="EMBL/GenBank/DDBJ databases">
        <authorList>
            <person name="Tandeau de Marsac N."/>
            <person name="Ferriera S."/>
            <person name="Johnson J."/>
            <person name="Kravitz S."/>
            <person name="Beeson K."/>
            <person name="Sutton G."/>
            <person name="Rogers Y.-H."/>
            <person name="Friedman R."/>
            <person name="Frazier M."/>
            <person name="Venter J.C."/>
        </authorList>
    </citation>
    <scope>NUCLEOTIDE SEQUENCE [LARGE SCALE GENOMIC DNA]</scope>
    <source>
        <strain evidence="1 2">PCC 7420</strain>
    </source>
</reference>
<evidence type="ECO:0000313" key="1">
    <source>
        <dbReference type="EMBL" id="EDX77560.1"/>
    </source>
</evidence>
<evidence type="ECO:0000313" key="2">
    <source>
        <dbReference type="Proteomes" id="UP000003835"/>
    </source>
</evidence>
<dbReference type="eggNOG" id="ENOG502ZW30">
    <property type="taxonomic scope" value="Bacteria"/>
</dbReference>
<dbReference type="AlphaFoldDB" id="B4VJL2"/>
<sequence>MSYSDFTLAKVKKDFDLITVEEMNTFSQVAEFAPSSFLTDTLHYNIPLALASNSEKARSEMIIAPILIDIRRQLHEQINLFSGIEFNIDKERGLNGVCDFLISQSPEQLFVNAPVIMLVEAKKENLIGGLGQCVAEMVAAQMFNDREGNEISEIYGAVTSGTNWKFLRLKGNVIEIDLNEYYLNDIDKILGILANAVQDH</sequence>
<dbReference type="Proteomes" id="UP000003835">
    <property type="component" value="Unassembled WGS sequence"/>
</dbReference>
<accession>B4VJL2</accession>
<dbReference type="HOGENOM" id="CLU_084165_1_0_3"/>
<dbReference type="EMBL" id="DS989843">
    <property type="protein sequence ID" value="EDX77560.1"/>
    <property type="molecule type" value="Genomic_DNA"/>
</dbReference>
<protein>
    <submittedName>
        <fullName evidence="1">Uncharacterized protein</fullName>
    </submittedName>
</protein>